<evidence type="ECO:0008006" key="4">
    <source>
        <dbReference type="Google" id="ProtNLM"/>
    </source>
</evidence>
<gene>
    <name evidence="2" type="ORF">G6011_04998</name>
</gene>
<dbReference type="EMBL" id="JAANER010000007">
    <property type="protein sequence ID" value="KAG9187127.1"/>
    <property type="molecule type" value="Genomic_DNA"/>
</dbReference>
<keyword evidence="3" id="KW-1185">Reference proteome</keyword>
<keyword evidence="1" id="KW-1133">Transmembrane helix</keyword>
<feature type="transmembrane region" description="Helical" evidence="1">
    <location>
        <begin position="20"/>
        <end position="40"/>
    </location>
</feature>
<dbReference type="Proteomes" id="UP001199106">
    <property type="component" value="Unassembled WGS sequence"/>
</dbReference>
<feature type="transmembrane region" description="Helical" evidence="1">
    <location>
        <begin position="134"/>
        <end position="154"/>
    </location>
</feature>
<evidence type="ECO:0000313" key="3">
    <source>
        <dbReference type="Proteomes" id="UP001199106"/>
    </source>
</evidence>
<comment type="caution">
    <text evidence="2">The sequence shown here is derived from an EMBL/GenBank/DDBJ whole genome shotgun (WGS) entry which is preliminary data.</text>
</comment>
<name>A0AAD4FC92_9PLEO</name>
<evidence type="ECO:0000313" key="2">
    <source>
        <dbReference type="EMBL" id="KAG9187127.1"/>
    </source>
</evidence>
<proteinExistence type="predicted"/>
<sequence>MALRKNRVKPTAYPFLPFHIIRCAQLLSSLVVASIMFYFLRELSHDGYKLPWTFILLMTVSLLTLVALAWTIFLHIRHGLSASLNLTLNAVLALLWTVSFALLAWWCSGTLAHVCDAQNWESEVGISVCRMYKAMFSFALLGFVTTGLALGLDVRVMRGARKRGVFQQLDVLDGGEGKRAGDVGGEDVNPNSVAARETWTSGGEGYAIPEEQFEYNDIGYQGAAGQVGQSRI</sequence>
<reference evidence="2" key="1">
    <citation type="submission" date="2021-07" db="EMBL/GenBank/DDBJ databases">
        <title>Genome Resource of American Ginseng Black Spot Pathogen Alternaria panax.</title>
        <authorList>
            <person name="Qiu C."/>
            <person name="Wang W."/>
            <person name="Liu Z."/>
        </authorList>
    </citation>
    <scope>NUCLEOTIDE SEQUENCE</scope>
    <source>
        <strain evidence="2">BNCC115425</strain>
    </source>
</reference>
<keyword evidence="1" id="KW-0812">Transmembrane</keyword>
<protein>
    <recommendedName>
        <fullName evidence="4">MARVEL domain-containing protein</fullName>
    </recommendedName>
</protein>
<accession>A0AAD4FC92</accession>
<evidence type="ECO:0000256" key="1">
    <source>
        <dbReference type="SAM" id="Phobius"/>
    </source>
</evidence>
<dbReference type="Gene3D" id="1.20.1070.10">
    <property type="entry name" value="Rhodopsin 7-helix transmembrane proteins"/>
    <property type="match status" value="1"/>
</dbReference>
<keyword evidence="1" id="KW-0472">Membrane</keyword>
<feature type="transmembrane region" description="Helical" evidence="1">
    <location>
        <begin position="52"/>
        <end position="74"/>
    </location>
</feature>
<feature type="transmembrane region" description="Helical" evidence="1">
    <location>
        <begin position="86"/>
        <end position="106"/>
    </location>
</feature>
<organism evidence="2 3">
    <name type="scientific">Alternaria panax</name>
    <dbReference type="NCBI Taxonomy" id="48097"/>
    <lineage>
        <taxon>Eukaryota</taxon>
        <taxon>Fungi</taxon>
        <taxon>Dikarya</taxon>
        <taxon>Ascomycota</taxon>
        <taxon>Pezizomycotina</taxon>
        <taxon>Dothideomycetes</taxon>
        <taxon>Pleosporomycetidae</taxon>
        <taxon>Pleosporales</taxon>
        <taxon>Pleosporineae</taxon>
        <taxon>Pleosporaceae</taxon>
        <taxon>Alternaria</taxon>
        <taxon>Alternaria sect. Panax</taxon>
    </lineage>
</organism>
<dbReference type="AlphaFoldDB" id="A0AAD4FC92"/>